<accession>A0A6A1V2C8</accession>
<proteinExistence type="predicted"/>
<organism evidence="1 2">
    <name type="scientific">Morella rubra</name>
    <name type="common">Chinese bayberry</name>
    <dbReference type="NCBI Taxonomy" id="262757"/>
    <lineage>
        <taxon>Eukaryota</taxon>
        <taxon>Viridiplantae</taxon>
        <taxon>Streptophyta</taxon>
        <taxon>Embryophyta</taxon>
        <taxon>Tracheophyta</taxon>
        <taxon>Spermatophyta</taxon>
        <taxon>Magnoliopsida</taxon>
        <taxon>eudicotyledons</taxon>
        <taxon>Gunneridae</taxon>
        <taxon>Pentapetalae</taxon>
        <taxon>rosids</taxon>
        <taxon>fabids</taxon>
        <taxon>Fagales</taxon>
        <taxon>Myricaceae</taxon>
        <taxon>Morella</taxon>
    </lineage>
</organism>
<protein>
    <submittedName>
        <fullName evidence="1">Uncharacterized protein</fullName>
    </submittedName>
</protein>
<dbReference type="PANTHER" id="PTHR33914">
    <property type="entry name" value="18S PRE-RIBOSOMAL ASSEMBLY PROTEIN GAR2-LIKE PROTEIN"/>
    <property type="match status" value="1"/>
</dbReference>
<keyword evidence="2" id="KW-1185">Reference proteome</keyword>
<name>A0A6A1V2C8_9ROSI</name>
<dbReference type="EMBL" id="RXIC02000025">
    <property type="protein sequence ID" value="KAB1206761.1"/>
    <property type="molecule type" value="Genomic_DNA"/>
</dbReference>
<reference evidence="1 2" key="1">
    <citation type="journal article" date="2019" name="Plant Biotechnol. J.">
        <title>The red bayberry genome and genetic basis of sex determination.</title>
        <authorList>
            <person name="Jia H.M."/>
            <person name="Jia H.J."/>
            <person name="Cai Q.L."/>
            <person name="Wang Y."/>
            <person name="Zhao H.B."/>
            <person name="Yang W.F."/>
            <person name="Wang G.Y."/>
            <person name="Li Y.H."/>
            <person name="Zhan D.L."/>
            <person name="Shen Y.T."/>
            <person name="Niu Q.F."/>
            <person name="Chang L."/>
            <person name="Qiu J."/>
            <person name="Zhao L."/>
            <person name="Xie H.B."/>
            <person name="Fu W.Y."/>
            <person name="Jin J."/>
            <person name="Li X.W."/>
            <person name="Jiao Y."/>
            <person name="Zhou C.C."/>
            <person name="Tu T."/>
            <person name="Chai C.Y."/>
            <person name="Gao J.L."/>
            <person name="Fan L.J."/>
            <person name="van de Weg E."/>
            <person name="Wang J.Y."/>
            <person name="Gao Z.S."/>
        </authorList>
    </citation>
    <scope>NUCLEOTIDE SEQUENCE [LARGE SCALE GENOMIC DNA]</scope>
    <source>
        <tissue evidence="1">Leaves</tissue>
    </source>
</reference>
<dbReference type="AlphaFoldDB" id="A0A6A1V2C8"/>
<dbReference type="Proteomes" id="UP000516437">
    <property type="component" value="Chromosome 7"/>
</dbReference>
<gene>
    <name evidence="1" type="ORF">CJ030_MR7G013492</name>
</gene>
<dbReference type="GO" id="GO:0009786">
    <property type="term" value="P:regulation of asymmetric cell division"/>
    <property type="evidence" value="ECO:0007669"/>
    <property type="project" value="InterPro"/>
</dbReference>
<dbReference type="OrthoDB" id="1911032at2759"/>
<evidence type="ECO:0000313" key="2">
    <source>
        <dbReference type="Proteomes" id="UP000516437"/>
    </source>
</evidence>
<dbReference type="PANTHER" id="PTHR33914:SF2">
    <property type="entry name" value="OS02G0582100 PROTEIN"/>
    <property type="match status" value="1"/>
</dbReference>
<evidence type="ECO:0000313" key="1">
    <source>
        <dbReference type="EMBL" id="KAB1206761.1"/>
    </source>
</evidence>
<dbReference type="InterPro" id="IPR040378">
    <property type="entry name" value="BASL"/>
</dbReference>
<comment type="caution">
    <text evidence="1">The sequence shown here is derived from an EMBL/GenBank/DDBJ whole genome shotgun (WGS) entry which is preliminary data.</text>
</comment>
<sequence>MYQRDLQTADSEFMFFVLEFPSMIQNLNDASCGLIFTGIPNVIQLADSEPVFFHSALGHEPDSKAFEHNDITLNTAKKSPKLIVNENQKKLLCELEGTETNAVQLPDVINDGDSWAAIKFDCSMSTDDFKAEDKDEFRDFVASPTHSCRKPGSFDKDSDYVMEKGVTESEPPDLTVCYKENTYHIIKDICIDEGVPSPKKILFESSKDEKTVCIDQSPEKDQNKEVVKEKDVKMFNEDRLKCSLEIDSNRDSPNECDAKDLMQTGEGATNSIPNDASEEICLPGNKLPILEQGIDNDINKVEQQHFQVSGEKAILASAALISAAEESNHGQGNTILARTTGVHAVEESSNSSVDPKLATPVLVSSAEESNKGSLDEVVARPTMLHVAEESNKDNEVNNILYNSKVESGSITFDFDSLKPTAGSGEECLQNGVVEWYGIGKISKLESGVSYAPTVSKQHQHGQGEKSFSAVDYSRNGIAVQLEWRKLSGGNLGSTEIGHRTFFAGPILPVTPFINLGIYKFDTNSISILENAHTS</sequence>